<dbReference type="RefSeq" id="XP_045100236.1">
    <property type="nucleotide sequence ID" value="XM_045235788.1"/>
</dbReference>
<dbReference type="EMBL" id="HE601126">
    <property type="protein sequence ID" value="CAS00677.1"/>
    <property type="molecule type" value="Genomic_DNA"/>
</dbReference>
<dbReference type="GeneID" id="68918095"/>
<gene>
    <name evidence="2" type="ORF">CBG26617</name>
    <name evidence="2" type="ORF">CBG_26617</name>
</gene>
<dbReference type="HOGENOM" id="CLU_1972445_0_0_1"/>
<protein>
    <submittedName>
        <fullName evidence="2">Protein CBG26617</fullName>
    </submittedName>
</protein>
<name>B6IL97_CAEBR</name>
<reference evidence="2 3" key="1">
    <citation type="journal article" date="2003" name="PLoS Biol.">
        <title>The genome sequence of Caenorhabditis briggsae: a platform for comparative genomics.</title>
        <authorList>
            <person name="Stein L.D."/>
            <person name="Bao Z."/>
            <person name="Blasiar D."/>
            <person name="Blumenthal T."/>
            <person name="Brent M.R."/>
            <person name="Chen N."/>
            <person name="Chinwalla A."/>
            <person name="Clarke L."/>
            <person name="Clee C."/>
            <person name="Coghlan A."/>
            <person name="Coulson A."/>
            <person name="D'Eustachio P."/>
            <person name="Fitch D.H."/>
            <person name="Fulton L.A."/>
            <person name="Fulton R.E."/>
            <person name="Griffiths-Jones S."/>
            <person name="Harris T.W."/>
            <person name="Hillier L.W."/>
            <person name="Kamath R."/>
            <person name="Kuwabara P.E."/>
            <person name="Mardis E.R."/>
            <person name="Marra M.A."/>
            <person name="Miner T.L."/>
            <person name="Minx P."/>
            <person name="Mullikin J.C."/>
            <person name="Plumb R.W."/>
            <person name="Rogers J."/>
            <person name="Schein J.E."/>
            <person name="Sohrmann M."/>
            <person name="Spieth J."/>
            <person name="Stajich J.E."/>
            <person name="Wei C."/>
            <person name="Willey D."/>
            <person name="Wilson R.K."/>
            <person name="Durbin R."/>
            <person name="Waterston R.H."/>
        </authorList>
    </citation>
    <scope>NUCLEOTIDE SEQUENCE [LARGE SCALE GENOMIC DNA]</scope>
    <source>
        <strain evidence="2 3">AF16</strain>
    </source>
</reference>
<dbReference type="CTD" id="68918095"/>
<proteinExistence type="predicted"/>
<evidence type="ECO:0000256" key="1">
    <source>
        <dbReference type="SAM" id="MobiDB-lite"/>
    </source>
</evidence>
<feature type="compositionally biased region" description="Pro residues" evidence="1">
    <location>
        <begin position="30"/>
        <end position="73"/>
    </location>
</feature>
<evidence type="ECO:0000313" key="3">
    <source>
        <dbReference type="Proteomes" id="UP000008549"/>
    </source>
</evidence>
<organism evidence="2 3">
    <name type="scientific">Caenorhabditis briggsae</name>
    <dbReference type="NCBI Taxonomy" id="6238"/>
    <lineage>
        <taxon>Eukaryota</taxon>
        <taxon>Metazoa</taxon>
        <taxon>Ecdysozoa</taxon>
        <taxon>Nematoda</taxon>
        <taxon>Chromadorea</taxon>
        <taxon>Rhabditida</taxon>
        <taxon>Rhabditina</taxon>
        <taxon>Rhabditomorpha</taxon>
        <taxon>Rhabditoidea</taxon>
        <taxon>Rhabditidae</taxon>
        <taxon>Peloderinae</taxon>
        <taxon>Caenorhabditis</taxon>
    </lineage>
</organism>
<dbReference type="Proteomes" id="UP000008549">
    <property type="component" value="Unassembled WGS sequence"/>
</dbReference>
<feature type="compositionally biased region" description="Low complexity" evidence="1">
    <location>
        <begin position="75"/>
        <end position="92"/>
    </location>
</feature>
<reference evidence="2 3" key="2">
    <citation type="journal article" date="2011" name="PLoS Genet.">
        <title>Caenorhabditis briggsae recombinant inbred line genotypes reveal inter-strain incompatibility and the evolution of recombination.</title>
        <authorList>
            <person name="Ross J.A."/>
            <person name="Koboldt D.C."/>
            <person name="Staisch J.E."/>
            <person name="Chamberlin H.M."/>
            <person name="Gupta B.P."/>
            <person name="Miller R.D."/>
            <person name="Baird S.E."/>
            <person name="Haag E.S."/>
        </authorList>
    </citation>
    <scope>NUCLEOTIDE SEQUENCE [LARGE SCALE GENOMIC DNA]</scope>
    <source>
        <strain evidence="2 3">AF16</strain>
    </source>
</reference>
<dbReference type="InParanoid" id="B6IL97"/>
<dbReference type="KEGG" id="cbr:CBG_26617"/>
<dbReference type="PRINTS" id="PR01217">
    <property type="entry name" value="PRICHEXTENSN"/>
</dbReference>
<keyword evidence="3" id="KW-1185">Reference proteome</keyword>
<feature type="region of interest" description="Disordered" evidence="1">
    <location>
        <begin position="1"/>
        <end position="104"/>
    </location>
</feature>
<dbReference type="AlphaFoldDB" id="B6IL97"/>
<sequence>MHGDSSESETSRTQQKKEIETKNWKVNLSPPRPAPIPTPPAPIPSPPAPIPTPPASIPPPPAPISPRPAPIPPLGSQSSGSQSSGSQSPSSPADAGERTDSHCFSLPLYANNPGRSLSLCSIFSLFL</sequence>
<accession>B6IL97</accession>
<evidence type="ECO:0000313" key="2">
    <source>
        <dbReference type="EMBL" id="CAS00677.1"/>
    </source>
</evidence>